<organism evidence="1 2">
    <name type="scientific">Candidatus Wildermuthbacteria bacterium RIFCSPHIGHO2_02_FULL_45_25</name>
    <dbReference type="NCBI Taxonomy" id="1802450"/>
    <lineage>
        <taxon>Bacteria</taxon>
        <taxon>Candidatus Wildermuthiibacteriota</taxon>
    </lineage>
</organism>
<name>A0A1G2R1I6_9BACT</name>
<sequence>MAIYITRQEKENNQSVIRRFTKRMRESGILKAAKGRVFYIKPKSGEQLKKAALRRIEKKKIYEYDKKMGKI</sequence>
<dbReference type="Gene3D" id="1.20.5.1150">
    <property type="entry name" value="Ribosomal protein S8"/>
    <property type="match status" value="1"/>
</dbReference>
<reference evidence="1 2" key="1">
    <citation type="journal article" date="2016" name="Nat. Commun.">
        <title>Thousands of microbial genomes shed light on interconnected biogeochemical processes in an aquifer system.</title>
        <authorList>
            <person name="Anantharaman K."/>
            <person name="Brown C.T."/>
            <person name="Hug L.A."/>
            <person name="Sharon I."/>
            <person name="Castelle C.J."/>
            <person name="Probst A.J."/>
            <person name="Thomas B.C."/>
            <person name="Singh A."/>
            <person name="Wilkins M.J."/>
            <person name="Karaoz U."/>
            <person name="Brodie E.L."/>
            <person name="Williams K.H."/>
            <person name="Hubbard S.S."/>
            <person name="Banfield J.F."/>
        </authorList>
    </citation>
    <scope>NUCLEOTIDE SEQUENCE [LARGE SCALE GENOMIC DNA]</scope>
</reference>
<dbReference type="AlphaFoldDB" id="A0A1G2R1I6"/>
<protein>
    <recommendedName>
        <fullName evidence="3">30S ribosomal protein S21</fullName>
    </recommendedName>
</protein>
<evidence type="ECO:0008006" key="3">
    <source>
        <dbReference type="Google" id="ProtNLM"/>
    </source>
</evidence>
<comment type="caution">
    <text evidence="1">The sequence shown here is derived from an EMBL/GenBank/DDBJ whole genome shotgun (WGS) entry which is preliminary data.</text>
</comment>
<gene>
    <name evidence="1" type="ORF">A3C04_03985</name>
</gene>
<evidence type="ECO:0000313" key="2">
    <source>
        <dbReference type="Proteomes" id="UP000178092"/>
    </source>
</evidence>
<evidence type="ECO:0000313" key="1">
    <source>
        <dbReference type="EMBL" id="OHA66567.1"/>
    </source>
</evidence>
<dbReference type="InterPro" id="IPR038380">
    <property type="entry name" value="Ribosomal_bS21_sf"/>
</dbReference>
<proteinExistence type="predicted"/>
<accession>A0A1G2R1I6</accession>
<dbReference type="EMBL" id="MHTV01000030">
    <property type="protein sequence ID" value="OHA66567.1"/>
    <property type="molecule type" value="Genomic_DNA"/>
</dbReference>
<dbReference type="Proteomes" id="UP000178092">
    <property type="component" value="Unassembled WGS sequence"/>
</dbReference>